<protein>
    <submittedName>
        <fullName evidence="1">Uncharacterized protein</fullName>
    </submittedName>
</protein>
<evidence type="ECO:0000313" key="1">
    <source>
        <dbReference type="EMBL" id="OGK22645.1"/>
    </source>
</evidence>
<proteinExistence type="predicted"/>
<evidence type="ECO:0000313" key="2">
    <source>
        <dbReference type="Proteomes" id="UP000177159"/>
    </source>
</evidence>
<gene>
    <name evidence="1" type="ORF">A3C24_00450</name>
</gene>
<dbReference type="AlphaFoldDB" id="A0A1F7GV31"/>
<dbReference type="EMBL" id="MFZM01000037">
    <property type="protein sequence ID" value="OGK22645.1"/>
    <property type="molecule type" value="Genomic_DNA"/>
</dbReference>
<reference evidence="1 2" key="1">
    <citation type="journal article" date="2016" name="Nat. Commun.">
        <title>Thousands of microbial genomes shed light on interconnected biogeochemical processes in an aquifer system.</title>
        <authorList>
            <person name="Anantharaman K."/>
            <person name="Brown C.T."/>
            <person name="Hug L.A."/>
            <person name="Sharon I."/>
            <person name="Castelle C.J."/>
            <person name="Probst A.J."/>
            <person name="Thomas B.C."/>
            <person name="Singh A."/>
            <person name="Wilkins M.J."/>
            <person name="Karaoz U."/>
            <person name="Brodie E.L."/>
            <person name="Williams K.H."/>
            <person name="Hubbard S.S."/>
            <person name="Banfield J.F."/>
        </authorList>
    </citation>
    <scope>NUCLEOTIDE SEQUENCE [LARGE SCALE GENOMIC DNA]</scope>
</reference>
<organism evidence="1 2">
    <name type="scientific">Candidatus Roizmanbacteria bacterium RIFCSPHIGHO2_02_FULL_37_24</name>
    <dbReference type="NCBI Taxonomy" id="1802037"/>
    <lineage>
        <taxon>Bacteria</taxon>
        <taxon>Candidatus Roizmaniibacteriota</taxon>
    </lineage>
</organism>
<accession>A0A1F7GV31</accession>
<sequence length="97" mass="11416">MDKLSVLTKRIEIDFLKTVAEALKKGTITLPISKQAGKEFLTLLPFTSDDDMHEKIKKYIDKFPQLEKIYPMLLTYIDEEKTDEILDKLRLYIHNNE</sequence>
<name>A0A1F7GV31_9BACT</name>
<comment type="caution">
    <text evidence="1">The sequence shown here is derived from an EMBL/GenBank/DDBJ whole genome shotgun (WGS) entry which is preliminary data.</text>
</comment>
<dbReference type="Proteomes" id="UP000177159">
    <property type="component" value="Unassembled WGS sequence"/>
</dbReference>